<comment type="similarity">
    <text evidence="1">Belongs to the Gfo/Idh/MocA family.</text>
</comment>
<dbReference type="Proteomes" id="UP001597383">
    <property type="component" value="Unassembled WGS sequence"/>
</dbReference>
<dbReference type="InterPro" id="IPR055170">
    <property type="entry name" value="GFO_IDH_MocA-like_dom"/>
</dbReference>
<organism evidence="5 6">
    <name type="scientific">Ornithinibacillus salinisoli</name>
    <dbReference type="NCBI Taxonomy" id="1848459"/>
    <lineage>
        <taxon>Bacteria</taxon>
        <taxon>Bacillati</taxon>
        <taxon>Bacillota</taxon>
        <taxon>Bacilli</taxon>
        <taxon>Bacillales</taxon>
        <taxon>Bacillaceae</taxon>
        <taxon>Ornithinibacillus</taxon>
    </lineage>
</organism>
<dbReference type="InterPro" id="IPR051317">
    <property type="entry name" value="Gfo/Idh/MocA_oxidoreduct"/>
</dbReference>
<evidence type="ECO:0000259" key="3">
    <source>
        <dbReference type="Pfam" id="PF01408"/>
    </source>
</evidence>
<evidence type="ECO:0000313" key="5">
    <source>
        <dbReference type="EMBL" id="MFD2045450.1"/>
    </source>
</evidence>
<evidence type="ECO:0000259" key="4">
    <source>
        <dbReference type="Pfam" id="PF22725"/>
    </source>
</evidence>
<dbReference type="PANTHER" id="PTHR43708">
    <property type="entry name" value="CONSERVED EXPRESSED OXIDOREDUCTASE (EUROFUNG)"/>
    <property type="match status" value="1"/>
</dbReference>
<reference evidence="6" key="1">
    <citation type="journal article" date="2019" name="Int. J. Syst. Evol. Microbiol.">
        <title>The Global Catalogue of Microorganisms (GCM) 10K type strain sequencing project: providing services to taxonomists for standard genome sequencing and annotation.</title>
        <authorList>
            <consortium name="The Broad Institute Genomics Platform"/>
            <consortium name="The Broad Institute Genome Sequencing Center for Infectious Disease"/>
            <person name="Wu L."/>
            <person name="Ma J."/>
        </authorList>
    </citation>
    <scope>NUCLEOTIDE SEQUENCE [LARGE SCALE GENOMIC DNA]</scope>
    <source>
        <strain evidence="6">R28</strain>
    </source>
</reference>
<feature type="domain" description="GFO/IDH/MocA-like oxidoreductase" evidence="4">
    <location>
        <begin position="132"/>
        <end position="260"/>
    </location>
</feature>
<sequence>MMKVGIIGGGFGLNVQAPIINSHPNMTVTAVSTMKRHRLPEEVSSWDTLPVHYKNWTEMINNEEIDLLFVSSMPIYHYEMVKYALEHGIKNIVCEKPFTRNQVESEQLLKLSKQYDAKVILDFEWRYVPGRQKVKEIIDKNEIGDILHFEYHVSNPQYQRLKSTKRGWLGEKEKHGGMLGALGSHMIDYMRWIVTDDIETVNGLLHTHVPEGGGEVRDADDAFFIHGVFKKNSTFSLQFLSGVNHGSGSSLKVYGSEGTITLMNDKELSLGKATEQLGEVTVPEKETGPSTLSSRAQSYYHAFYPYLSKVYDYIAHHKQDPNLPTIEDGHESQVVIDRILGL</sequence>
<dbReference type="EMBL" id="JBHUHQ010000019">
    <property type="protein sequence ID" value="MFD2045450.1"/>
    <property type="molecule type" value="Genomic_DNA"/>
</dbReference>
<comment type="caution">
    <text evidence="5">The sequence shown here is derived from an EMBL/GenBank/DDBJ whole genome shotgun (WGS) entry which is preliminary data.</text>
</comment>
<accession>A0ABW4W571</accession>
<keyword evidence="6" id="KW-1185">Reference proteome</keyword>
<dbReference type="InterPro" id="IPR000683">
    <property type="entry name" value="Gfo/Idh/MocA-like_OxRdtase_N"/>
</dbReference>
<name>A0ABW4W571_9BACI</name>
<evidence type="ECO:0000313" key="6">
    <source>
        <dbReference type="Proteomes" id="UP001597383"/>
    </source>
</evidence>
<dbReference type="SUPFAM" id="SSF55347">
    <property type="entry name" value="Glyceraldehyde-3-phosphate dehydrogenase-like, C-terminal domain"/>
    <property type="match status" value="1"/>
</dbReference>
<dbReference type="RefSeq" id="WP_377558089.1">
    <property type="nucleotide sequence ID" value="NZ_JBHUMI010000020.1"/>
</dbReference>
<dbReference type="SUPFAM" id="SSF51735">
    <property type="entry name" value="NAD(P)-binding Rossmann-fold domains"/>
    <property type="match status" value="1"/>
</dbReference>
<dbReference type="Gene3D" id="3.30.360.10">
    <property type="entry name" value="Dihydrodipicolinate Reductase, domain 2"/>
    <property type="match status" value="1"/>
</dbReference>
<proteinExistence type="inferred from homology"/>
<dbReference type="PANTHER" id="PTHR43708:SF5">
    <property type="entry name" value="CONSERVED EXPRESSED OXIDOREDUCTASE (EUROFUNG)-RELATED"/>
    <property type="match status" value="1"/>
</dbReference>
<dbReference type="Pfam" id="PF22725">
    <property type="entry name" value="GFO_IDH_MocA_C3"/>
    <property type="match status" value="1"/>
</dbReference>
<evidence type="ECO:0000256" key="2">
    <source>
        <dbReference type="ARBA" id="ARBA00023002"/>
    </source>
</evidence>
<gene>
    <name evidence="5" type="ORF">ACFSJF_14315</name>
</gene>
<dbReference type="Pfam" id="PF01408">
    <property type="entry name" value="GFO_IDH_MocA"/>
    <property type="match status" value="1"/>
</dbReference>
<dbReference type="Gene3D" id="3.40.50.720">
    <property type="entry name" value="NAD(P)-binding Rossmann-like Domain"/>
    <property type="match status" value="1"/>
</dbReference>
<protein>
    <submittedName>
        <fullName evidence="5">Gfo/Idh/MocA family protein</fullName>
    </submittedName>
</protein>
<dbReference type="InterPro" id="IPR036291">
    <property type="entry name" value="NAD(P)-bd_dom_sf"/>
</dbReference>
<evidence type="ECO:0000256" key="1">
    <source>
        <dbReference type="ARBA" id="ARBA00010928"/>
    </source>
</evidence>
<keyword evidence="2" id="KW-0560">Oxidoreductase</keyword>
<feature type="domain" description="Gfo/Idh/MocA-like oxidoreductase N-terminal" evidence="3">
    <location>
        <begin position="2"/>
        <end position="121"/>
    </location>
</feature>